<dbReference type="Gene3D" id="1.10.8.60">
    <property type="match status" value="1"/>
</dbReference>
<dbReference type="SMART" id="SM00382">
    <property type="entry name" value="AAA"/>
    <property type="match status" value="1"/>
</dbReference>
<evidence type="ECO:0000259" key="8">
    <source>
        <dbReference type="PROSITE" id="PS50110"/>
    </source>
</evidence>
<evidence type="ECO:0000256" key="1">
    <source>
        <dbReference type="ARBA" id="ARBA00022741"/>
    </source>
</evidence>
<dbReference type="InterPro" id="IPR025662">
    <property type="entry name" value="Sigma_54_int_dom_ATP-bd_1"/>
</dbReference>
<reference evidence="9 10" key="1">
    <citation type="submission" date="2019-11" db="EMBL/GenBank/DDBJ databases">
        <title>Comparative genomics of hydrocarbon-degrading Desulfosarcina strains.</title>
        <authorList>
            <person name="Watanabe M."/>
            <person name="Kojima H."/>
            <person name="Fukui M."/>
        </authorList>
    </citation>
    <scope>NUCLEOTIDE SEQUENCE [LARGE SCALE GENOMIC DNA]</scope>
    <source>
        <strain evidence="10">oXyS1</strain>
    </source>
</reference>
<keyword evidence="3" id="KW-0805">Transcription regulation</keyword>
<dbReference type="EMBL" id="AP021879">
    <property type="protein sequence ID" value="BBO91284.1"/>
    <property type="molecule type" value="Genomic_DNA"/>
</dbReference>
<evidence type="ECO:0000256" key="3">
    <source>
        <dbReference type="ARBA" id="ARBA00023015"/>
    </source>
</evidence>
<keyword evidence="4" id="KW-0238">DNA-binding</keyword>
<proteinExistence type="predicted"/>
<evidence type="ECO:0000256" key="4">
    <source>
        <dbReference type="ARBA" id="ARBA00023125"/>
    </source>
</evidence>
<dbReference type="PROSITE" id="PS50045">
    <property type="entry name" value="SIGMA54_INTERACT_4"/>
    <property type="match status" value="1"/>
</dbReference>
<feature type="modified residue" description="4-aspartylphosphate" evidence="6">
    <location>
        <position position="52"/>
    </location>
</feature>
<dbReference type="PROSITE" id="PS00675">
    <property type="entry name" value="SIGMA54_INTERACT_1"/>
    <property type="match status" value="1"/>
</dbReference>
<organism evidence="9 10">
    <name type="scientific">Desulfosarcina ovata subsp. ovata</name>
    <dbReference type="NCBI Taxonomy" id="2752305"/>
    <lineage>
        <taxon>Bacteria</taxon>
        <taxon>Pseudomonadati</taxon>
        <taxon>Thermodesulfobacteriota</taxon>
        <taxon>Desulfobacteria</taxon>
        <taxon>Desulfobacterales</taxon>
        <taxon>Desulfosarcinaceae</taxon>
        <taxon>Desulfosarcina</taxon>
    </lineage>
</organism>
<dbReference type="CDD" id="cd00009">
    <property type="entry name" value="AAA"/>
    <property type="match status" value="1"/>
</dbReference>
<dbReference type="RefSeq" id="WP_155312226.1">
    <property type="nucleotide sequence ID" value="NZ_AP021879.1"/>
</dbReference>
<evidence type="ECO:0000259" key="7">
    <source>
        <dbReference type="PROSITE" id="PS50045"/>
    </source>
</evidence>
<dbReference type="Pfam" id="PF00072">
    <property type="entry name" value="Response_reg"/>
    <property type="match status" value="1"/>
</dbReference>
<feature type="domain" description="Response regulatory" evidence="8">
    <location>
        <begin position="3"/>
        <end position="117"/>
    </location>
</feature>
<evidence type="ECO:0000256" key="2">
    <source>
        <dbReference type="ARBA" id="ARBA00022840"/>
    </source>
</evidence>
<dbReference type="SUPFAM" id="SSF52172">
    <property type="entry name" value="CheY-like"/>
    <property type="match status" value="1"/>
</dbReference>
<protein>
    <submittedName>
        <fullName evidence="9">Fis family transcriptional regulator</fullName>
    </submittedName>
</protein>
<dbReference type="GO" id="GO:0006355">
    <property type="term" value="P:regulation of DNA-templated transcription"/>
    <property type="evidence" value="ECO:0007669"/>
    <property type="project" value="InterPro"/>
</dbReference>
<dbReference type="Gene3D" id="3.40.50.300">
    <property type="entry name" value="P-loop containing nucleotide triphosphate hydrolases"/>
    <property type="match status" value="1"/>
</dbReference>
<dbReference type="PROSITE" id="PS00676">
    <property type="entry name" value="SIGMA54_INTERACT_2"/>
    <property type="match status" value="1"/>
</dbReference>
<gene>
    <name evidence="9" type="ORF">DSCOOX_44640</name>
</gene>
<dbReference type="Proteomes" id="UP000422108">
    <property type="component" value="Chromosome"/>
</dbReference>
<evidence type="ECO:0000313" key="9">
    <source>
        <dbReference type="EMBL" id="BBO91284.1"/>
    </source>
</evidence>
<keyword evidence="6" id="KW-0597">Phosphoprotein</keyword>
<dbReference type="GO" id="GO:0005524">
    <property type="term" value="F:ATP binding"/>
    <property type="evidence" value="ECO:0007669"/>
    <property type="project" value="UniProtKB-KW"/>
</dbReference>
<dbReference type="PROSITE" id="PS00688">
    <property type="entry name" value="SIGMA54_INTERACT_3"/>
    <property type="match status" value="1"/>
</dbReference>
<accession>A0A5K8AHF9</accession>
<dbReference type="GO" id="GO:0003677">
    <property type="term" value="F:DNA binding"/>
    <property type="evidence" value="ECO:0007669"/>
    <property type="project" value="UniProtKB-KW"/>
</dbReference>
<evidence type="ECO:0000313" key="10">
    <source>
        <dbReference type="Proteomes" id="UP000422108"/>
    </source>
</evidence>
<dbReference type="InterPro" id="IPR058031">
    <property type="entry name" value="AAA_lid_NorR"/>
</dbReference>
<dbReference type="FunFam" id="3.40.50.300:FF:000006">
    <property type="entry name" value="DNA-binding transcriptional regulator NtrC"/>
    <property type="match status" value="1"/>
</dbReference>
<name>A0A5K8AHF9_9BACT</name>
<dbReference type="PANTHER" id="PTHR32071:SF113">
    <property type="entry name" value="ALGINATE BIOSYNTHESIS TRANSCRIPTIONAL REGULATORY PROTEIN ALGB"/>
    <property type="match status" value="1"/>
</dbReference>
<evidence type="ECO:0000256" key="6">
    <source>
        <dbReference type="PROSITE-ProRule" id="PRU00169"/>
    </source>
</evidence>
<sequence>MARVLILDDDPNIQRLLEELVLSMGHAYASSRKLADGLSMVKQDDYDLILLDLDFPTGNGLDILPELIRLPSSPEVIIITGIGNTTGAEIAFKFGAWDYIRKPFLLEEVSFHITRALKYRKEKTNLKPPVVLKRQHIIGESESILMCLEDIAKSAATDISVLITGETGTGKELFARAIHQNSHRSEKEFVIVDCGALPETLVESILFGHEKGAFTGADNRKEGIIAQADGGTLFFDEIGELDPMIQKKLLRTLQEHSLRTVGGRKELPVDFRLVAATNRDLDEMVHENTFREDLLFRIRGIEIRLPPLRQRTEDVPLIAFKKIQQIGARFGLETKGVSAEFMEILRKYDWPGNVRELIHVLEHSIANAGPDPTLVPKHLPPHYRTMLFERDNTDLAECDAISATDACFITDGKLARWADYRFQTEKSYLHALLSECNGSWENACRLSGFGKSRFYELLKKHNLSLEKQSVSPPACFASQNY</sequence>
<dbReference type="InterPro" id="IPR003593">
    <property type="entry name" value="AAA+_ATPase"/>
</dbReference>
<feature type="domain" description="Sigma-54 factor interaction" evidence="7">
    <location>
        <begin position="137"/>
        <end position="366"/>
    </location>
</feature>
<dbReference type="AlphaFoldDB" id="A0A5K8AHF9"/>
<dbReference type="InterPro" id="IPR025944">
    <property type="entry name" value="Sigma_54_int_dom_CS"/>
</dbReference>
<dbReference type="GO" id="GO:0000160">
    <property type="term" value="P:phosphorelay signal transduction system"/>
    <property type="evidence" value="ECO:0007669"/>
    <property type="project" value="InterPro"/>
</dbReference>
<dbReference type="Pfam" id="PF25601">
    <property type="entry name" value="AAA_lid_14"/>
    <property type="match status" value="1"/>
</dbReference>
<dbReference type="Pfam" id="PF00158">
    <property type="entry name" value="Sigma54_activat"/>
    <property type="match status" value="1"/>
</dbReference>
<keyword evidence="1" id="KW-0547">Nucleotide-binding</keyword>
<dbReference type="InterPro" id="IPR002078">
    <property type="entry name" value="Sigma_54_int"/>
</dbReference>
<dbReference type="PROSITE" id="PS50110">
    <property type="entry name" value="RESPONSE_REGULATORY"/>
    <property type="match status" value="1"/>
</dbReference>
<dbReference type="Gene3D" id="3.40.50.2300">
    <property type="match status" value="1"/>
</dbReference>
<keyword evidence="2" id="KW-0067">ATP-binding</keyword>
<evidence type="ECO:0000256" key="5">
    <source>
        <dbReference type="ARBA" id="ARBA00023163"/>
    </source>
</evidence>
<dbReference type="PANTHER" id="PTHR32071">
    <property type="entry name" value="TRANSCRIPTIONAL REGULATORY PROTEIN"/>
    <property type="match status" value="1"/>
</dbReference>
<keyword evidence="10" id="KW-1185">Reference proteome</keyword>
<dbReference type="SUPFAM" id="SSF52540">
    <property type="entry name" value="P-loop containing nucleoside triphosphate hydrolases"/>
    <property type="match status" value="1"/>
</dbReference>
<dbReference type="InterPro" id="IPR011006">
    <property type="entry name" value="CheY-like_superfamily"/>
</dbReference>
<dbReference type="InterPro" id="IPR025943">
    <property type="entry name" value="Sigma_54_int_dom_ATP-bd_2"/>
</dbReference>
<dbReference type="InterPro" id="IPR027417">
    <property type="entry name" value="P-loop_NTPase"/>
</dbReference>
<keyword evidence="5" id="KW-0804">Transcription</keyword>
<dbReference type="InterPro" id="IPR001789">
    <property type="entry name" value="Sig_transdc_resp-reg_receiver"/>
</dbReference>
<dbReference type="SMART" id="SM00448">
    <property type="entry name" value="REC"/>
    <property type="match status" value="1"/>
</dbReference>